<name>A0A649Z3Y3_ECOLX</name>
<evidence type="ECO:0000313" key="1">
    <source>
        <dbReference type="EMBL" id="QGM49825.1"/>
    </source>
</evidence>
<sequence>MQSIFEHWMRQRYGKRYSLQRDCHGFYCCEVVKRMYDVWCFCNQKHLH</sequence>
<reference evidence="1" key="1">
    <citation type="submission" date="2019-06" db="EMBL/GenBank/DDBJ databases">
        <authorList>
            <person name="Song H."/>
            <person name="Liu D."/>
            <person name="Wang Y."/>
            <person name="Wu C."/>
        </authorList>
    </citation>
    <scope>NUCLEOTIDE SEQUENCE</scope>
    <source>
        <plasmid evidence="1">p16EC-p0111</plasmid>
    </source>
</reference>
<proteinExistence type="predicted"/>
<accession>A0A649Z3Y3</accession>
<geneLocation type="plasmid" evidence="1">
    <name>p16EC-p0111</name>
</geneLocation>
<dbReference type="AlphaFoldDB" id="A0A649Z3Y3"/>
<keyword evidence="1" id="KW-0614">Plasmid</keyword>
<protein>
    <submittedName>
        <fullName evidence="1">Phage protein</fullName>
    </submittedName>
</protein>
<dbReference type="EMBL" id="MN086777">
    <property type="protein sequence ID" value="QGM49825.1"/>
    <property type="molecule type" value="Genomic_DNA"/>
</dbReference>
<organism evidence="1">
    <name type="scientific">Escherichia coli</name>
    <dbReference type="NCBI Taxonomy" id="562"/>
    <lineage>
        <taxon>Bacteria</taxon>
        <taxon>Pseudomonadati</taxon>
        <taxon>Pseudomonadota</taxon>
        <taxon>Gammaproteobacteria</taxon>
        <taxon>Enterobacterales</taxon>
        <taxon>Enterobacteriaceae</taxon>
        <taxon>Escherichia</taxon>
    </lineage>
</organism>